<dbReference type="Pfam" id="PF11223">
    <property type="entry name" value="DUF3020"/>
    <property type="match status" value="1"/>
</dbReference>
<feature type="compositionally biased region" description="Basic residues" evidence="2">
    <location>
        <begin position="181"/>
        <end position="194"/>
    </location>
</feature>
<keyword evidence="5" id="KW-1185">Reference proteome</keyword>
<protein>
    <recommendedName>
        <fullName evidence="3">DUF3020 domain-containing protein</fullName>
    </recommendedName>
</protein>
<feature type="domain" description="DUF3020" evidence="3">
    <location>
        <begin position="1333"/>
        <end position="1381"/>
    </location>
</feature>
<evidence type="ECO:0000313" key="4">
    <source>
        <dbReference type="EMBL" id="EDO18893.1"/>
    </source>
</evidence>
<feature type="compositionally biased region" description="Low complexity" evidence="2">
    <location>
        <begin position="520"/>
        <end position="545"/>
    </location>
</feature>
<sequence length="1507" mass="170320">MSEGHSEDEINFNELVGNLLSTHNELTNEGSVSLDDNDKNTDILNVHDDVELPDFGNDDVDLAAVASAIETLDDTKHNDINENNDLNDNELQENQDWAQALQQGISQLVTSDEPLNDTQPSEQLDQDDENLRNAILESLQQLDGEPETTKPAAKTTKPKKQATRRKKNEKPKEPSLEKEKKKPKQPAKSKRKKKEPVAVQDEPNDNLLNFEDVIKGFIQQGHDEGTVEEDKDESDDLETRALVEATLKAFEKELLGTTPKPKQSRKTATKKKPAKQATVPKTKEITVAKTSKKLDESKAKSKTQEPKSKSKSKVTDASKKRKKKEKKQSEDILADSYDDDDFSRALAEMVNQVVNTSLNDEVQEAKTSRGKKKVSKTPVVSKQTKTKQNDELNNELLPPQEENFDLNQIMQKAMALAFQEQNNEAFDASTVEEFNRGLGDFGVSDLLTPYDHVPKKKTVSKKKRIQPSKPSIELKEPSIKPSVPSKSTTKTKSKKVITKEPKPRKLKEHKESKEPKIPKTPKTTKATKIPKVPKSPKLVKVSKVPKSVKKTKKPKAPKLPKVKKVKTVRLPRFPRPSKQHLTRHDLVKKQYLKLAKEASSIARKRNRDNIRTIKLKLKQENERIREDRKLKKDEEKEKLELERKELEEIVAKGPPYPLDLRVTKSGIPKKPYRRWTPEEIAIRATMPPPEPKKPKKIKKQKKKKAKKLKKVPLSALKKIPLFNFTRDNIDLSNGEKKLHRNNLEGGIPDLRTHRKRVDLSVLAPPSSINPNQVTKLQSDSISTSVNENRTNFVSLYDPSIKTVVRKEKFPFHPPWIVPQNPPYSLPVARRKSKRYSDKLATNKKTKSKKLSKHSRQSFIINNRNSIVPAILFPIVKTLKAAARAKVASGVSPEEATRHLMTIIQHTKKSIAQTLTKSRRNAFRDYRKIKTEDDIDTVKSQNSAIRRIPIFSLSSIKKVNTKDDVNNNKPSVIKLENENSEKLLTLQQKLPEASHDEGNGLNEVNTKINDNKIGSQDSQIVESSQIEESNILNKNELRSDVRKDIKKTNELSTAVVNSTNNNTLNNIETLSDIGLPKISAIVDDNDGTNANKDVVKNVVGLSKVSAVKDTDIEELKESNIDSHSINNKLQDIEISSEIIKIDDEKETPKTTLEFQDNNTSESLKNKRSNHVGNIIETLVKQEIDKSNTKDEDNISLPPSFTNIISNAITNLLPTINDTVSKLETSRKRTYTRPPAPILNLDGLVPPSPGFIKKVEQDESILLDTSFDESLTDGTPKKIATYRRKTSSEQPTALNKTKFNIPSNNAGYTKRSTGVKFARLYLNANEMSILTKEINKERKRKWRNANIVKNWENDVRARLKKRSKTDFIDLTQDEKDEWVEVEFAKRKVEFTIKNEEINGIGADSTSGSSNITENEILNMIANILNREDVARRIEKDLIEDSAKGTNRKRKRSSEPPNVVSKQIKIDDTNGSSDETSRISVSNDNNGSSIDLTKENVTSIEMINKPKLVE</sequence>
<dbReference type="EMBL" id="DS480384">
    <property type="protein sequence ID" value="EDO18893.1"/>
    <property type="molecule type" value="Genomic_DNA"/>
</dbReference>
<organism evidence="5">
    <name type="scientific">Vanderwaltozyma polyspora (strain ATCC 22028 / DSM 70294 / BCRC 21397 / CBS 2163 / NBRC 10782 / NRRL Y-8283 / UCD 57-17)</name>
    <name type="common">Kluyveromyces polysporus</name>
    <dbReference type="NCBI Taxonomy" id="436907"/>
    <lineage>
        <taxon>Eukaryota</taxon>
        <taxon>Fungi</taxon>
        <taxon>Dikarya</taxon>
        <taxon>Ascomycota</taxon>
        <taxon>Saccharomycotina</taxon>
        <taxon>Saccharomycetes</taxon>
        <taxon>Saccharomycetales</taxon>
        <taxon>Saccharomycetaceae</taxon>
        <taxon>Vanderwaltozyma</taxon>
    </lineage>
</organism>
<dbReference type="RefSeq" id="XP_001646751.1">
    <property type="nucleotide sequence ID" value="XM_001646701.1"/>
</dbReference>
<feature type="region of interest" description="Disordered" evidence="2">
    <location>
        <begin position="355"/>
        <end position="400"/>
    </location>
</feature>
<dbReference type="Proteomes" id="UP000000267">
    <property type="component" value="Unassembled WGS sequence"/>
</dbReference>
<accession>A7TFT5</accession>
<feature type="compositionally biased region" description="Basic and acidic residues" evidence="2">
    <location>
        <begin position="497"/>
        <end position="517"/>
    </location>
</feature>
<dbReference type="InParanoid" id="A7TFT5"/>
<feature type="compositionally biased region" description="Basic residues" evidence="2">
    <location>
        <begin position="156"/>
        <end position="169"/>
    </location>
</feature>
<feature type="compositionally biased region" description="Polar residues" evidence="2">
    <location>
        <begin position="1466"/>
        <end position="1487"/>
    </location>
</feature>
<dbReference type="KEGG" id="vpo:Kpol_1023p62"/>
<evidence type="ECO:0000256" key="2">
    <source>
        <dbReference type="SAM" id="MobiDB-lite"/>
    </source>
</evidence>
<feature type="coiled-coil region" evidence="1">
    <location>
        <begin position="614"/>
        <end position="652"/>
    </location>
</feature>
<feature type="region of interest" description="Disordered" evidence="2">
    <location>
        <begin position="684"/>
        <end position="707"/>
    </location>
</feature>
<feature type="compositionally biased region" description="Basic residues" evidence="2">
    <location>
        <begin position="454"/>
        <end position="466"/>
    </location>
</feature>
<dbReference type="OrthoDB" id="5595797at2759"/>
<feature type="region of interest" description="Disordered" evidence="2">
    <location>
        <begin position="219"/>
        <end position="338"/>
    </location>
</feature>
<dbReference type="OMA" id="KGPPYPA"/>
<evidence type="ECO:0000313" key="5">
    <source>
        <dbReference type="Proteomes" id="UP000000267"/>
    </source>
</evidence>
<feature type="compositionally biased region" description="Acidic residues" evidence="2">
    <location>
        <begin position="226"/>
        <end position="236"/>
    </location>
</feature>
<feature type="region of interest" description="Disordered" evidence="2">
    <location>
        <begin position="829"/>
        <end position="854"/>
    </location>
</feature>
<feature type="compositionally biased region" description="Basic residues" evidence="2">
    <location>
        <begin position="546"/>
        <end position="565"/>
    </location>
</feature>
<feature type="compositionally biased region" description="Basic residues" evidence="2">
    <location>
        <begin position="693"/>
        <end position="707"/>
    </location>
</feature>
<feature type="compositionally biased region" description="Low complexity" evidence="2">
    <location>
        <begin position="479"/>
        <end position="488"/>
    </location>
</feature>
<dbReference type="InterPro" id="IPR021386">
    <property type="entry name" value="SPP41_DUF3020"/>
</dbReference>
<dbReference type="PhylomeDB" id="A7TFT5"/>
<evidence type="ECO:0000256" key="1">
    <source>
        <dbReference type="SAM" id="Coils"/>
    </source>
</evidence>
<gene>
    <name evidence="4" type="ORF">Kpol_1023p62</name>
</gene>
<dbReference type="eggNOG" id="ENOG502S97X">
    <property type="taxonomic scope" value="Eukaryota"/>
</dbReference>
<dbReference type="STRING" id="436907.A7TFT5"/>
<proteinExistence type="predicted"/>
<feature type="region of interest" description="Disordered" evidence="2">
    <location>
        <begin position="138"/>
        <end position="207"/>
    </location>
</feature>
<dbReference type="GeneID" id="5547210"/>
<reference evidence="4 5" key="1">
    <citation type="journal article" date="2007" name="Proc. Natl. Acad. Sci. U.S.A.">
        <title>Independent sorting-out of thousands of duplicated gene pairs in two yeast species descended from a whole-genome duplication.</title>
        <authorList>
            <person name="Scannell D.R."/>
            <person name="Frank A.C."/>
            <person name="Conant G.C."/>
            <person name="Byrne K.P."/>
            <person name="Woolfit M."/>
            <person name="Wolfe K.H."/>
        </authorList>
    </citation>
    <scope>NUCLEOTIDE SEQUENCE [LARGE SCALE GENOMIC DNA]</scope>
    <source>
        <strain evidence="5">ATCC 22028 / DSM 70294 / BCRC 21397 / CBS 2163 / NBRC 10782 / NRRL Y-8283 / UCD 57-17</strain>
    </source>
</reference>
<dbReference type="HOGENOM" id="CLU_251351_0_0_1"/>
<evidence type="ECO:0000259" key="3">
    <source>
        <dbReference type="Pfam" id="PF11223"/>
    </source>
</evidence>
<feature type="compositionally biased region" description="Basic residues" evidence="2">
    <location>
        <begin position="841"/>
        <end position="854"/>
    </location>
</feature>
<feature type="region of interest" description="Disordered" evidence="2">
    <location>
        <begin position="1441"/>
        <end position="1487"/>
    </location>
</feature>
<name>A7TFT5_VANPO</name>
<feature type="region of interest" description="Disordered" evidence="2">
    <location>
        <begin position="442"/>
        <end position="565"/>
    </location>
</feature>
<feature type="compositionally biased region" description="Basic and acidic residues" evidence="2">
    <location>
        <begin position="170"/>
        <end position="180"/>
    </location>
</feature>
<feature type="compositionally biased region" description="Basic residues" evidence="2">
    <location>
        <begin position="262"/>
        <end position="274"/>
    </location>
</feature>
<feature type="compositionally biased region" description="Basic and acidic residues" evidence="2">
    <location>
        <begin position="281"/>
        <end position="318"/>
    </location>
</feature>
<dbReference type="FunCoup" id="A7TFT5">
    <property type="interactions" value="45"/>
</dbReference>
<keyword evidence="1" id="KW-0175">Coiled coil</keyword>